<dbReference type="AlphaFoldDB" id="A0AA47B3H0"/>
<evidence type="ECO:0000256" key="6">
    <source>
        <dbReference type="RuleBase" id="RU004468"/>
    </source>
</evidence>
<dbReference type="PROSITE" id="PS00653">
    <property type="entry name" value="GLYCOSYL_HYDROL_F1_2"/>
    <property type="match status" value="1"/>
</dbReference>
<keyword evidence="2 6" id="KW-0378">Hydrolase</keyword>
<evidence type="ECO:0000313" key="8">
    <source>
        <dbReference type="Proteomes" id="UP001164557"/>
    </source>
</evidence>
<dbReference type="SUPFAM" id="SSF51445">
    <property type="entry name" value="(Trans)glycosidases"/>
    <property type="match status" value="1"/>
</dbReference>
<dbReference type="EMBL" id="CP084389">
    <property type="protein sequence ID" value="UZX29297.1"/>
    <property type="molecule type" value="Genomic_DNA"/>
</dbReference>
<organism evidence="7 8">
    <name type="scientific">Lactobacillus helsingborgensis</name>
    <dbReference type="NCBI Taxonomy" id="1218494"/>
    <lineage>
        <taxon>Bacteria</taxon>
        <taxon>Bacillati</taxon>
        <taxon>Bacillota</taxon>
        <taxon>Bacilli</taxon>
        <taxon>Lactobacillales</taxon>
        <taxon>Lactobacillaceae</taxon>
        <taxon>Lactobacillus</taxon>
    </lineage>
</organism>
<dbReference type="InterPro" id="IPR033132">
    <property type="entry name" value="GH_1_N_CS"/>
</dbReference>
<dbReference type="GO" id="GO:0008422">
    <property type="term" value="F:beta-glucosidase activity"/>
    <property type="evidence" value="ECO:0007669"/>
    <property type="project" value="TreeGrafter"/>
</dbReference>
<gene>
    <name evidence="7" type="ORF">LDX53_06885</name>
</gene>
<dbReference type="InterPro" id="IPR018120">
    <property type="entry name" value="Glyco_hydro_1_AS"/>
</dbReference>
<dbReference type="Proteomes" id="UP001164557">
    <property type="component" value="Chromosome"/>
</dbReference>
<evidence type="ECO:0000313" key="7">
    <source>
        <dbReference type="EMBL" id="UZX29297.1"/>
    </source>
</evidence>
<name>A0AA47B3H0_9LACO</name>
<comment type="similarity">
    <text evidence="1 5">Belongs to the glycosyl hydrolase 1 family.</text>
</comment>
<evidence type="ECO:0000256" key="2">
    <source>
        <dbReference type="ARBA" id="ARBA00022801"/>
    </source>
</evidence>
<keyword evidence="8" id="KW-1185">Reference proteome</keyword>
<feature type="active site" description="Nucleophile" evidence="4">
    <location>
        <position position="374"/>
    </location>
</feature>
<protein>
    <submittedName>
        <fullName evidence="7">Glycoside hydrolase family 1 protein</fullName>
    </submittedName>
</protein>
<dbReference type="FunFam" id="3.20.20.80:FF:000004">
    <property type="entry name" value="Beta-glucosidase 6-phospho-beta-glucosidase"/>
    <property type="match status" value="1"/>
</dbReference>
<dbReference type="GO" id="GO:0016052">
    <property type="term" value="P:carbohydrate catabolic process"/>
    <property type="evidence" value="ECO:0007669"/>
    <property type="project" value="TreeGrafter"/>
</dbReference>
<accession>A0AA47B3H0</accession>
<dbReference type="InterPro" id="IPR001360">
    <property type="entry name" value="Glyco_hydro_1"/>
</dbReference>
<evidence type="ECO:0000256" key="4">
    <source>
        <dbReference type="PROSITE-ProRule" id="PRU10055"/>
    </source>
</evidence>
<keyword evidence="3 6" id="KW-0326">Glycosidase</keyword>
<dbReference type="RefSeq" id="WP_046327513.1">
    <property type="nucleotide sequence ID" value="NZ_CP084389.1"/>
</dbReference>
<dbReference type="PRINTS" id="PR00131">
    <property type="entry name" value="GLHYDRLASE1"/>
</dbReference>
<dbReference type="Gene3D" id="3.20.20.80">
    <property type="entry name" value="Glycosidases"/>
    <property type="match status" value="1"/>
</dbReference>
<evidence type="ECO:0000256" key="3">
    <source>
        <dbReference type="ARBA" id="ARBA00023295"/>
    </source>
</evidence>
<dbReference type="InterPro" id="IPR017853">
    <property type="entry name" value="GH"/>
</dbReference>
<sequence>MERTKLFPKKFLWGGAISANQAEGAWNEDGKGPSTADIMQCNATDLNHLSVEQINAFLKDHNDQNYPKRTGIDFYHSYQNDIDLLSQMHINAFRTSIAWTRLFPTGSESKPNYKAVSYYRNLFKNLRDHNIEPVVTLSHYEMPIKLVVINNGWTSREVMTSFIHFATTAIDLFHDLVKYWIPFNEIDSVLRHPFVSAGLTSNLITKKNEYQAMHNQYVASAKIVEYGRKIDPQAHFGCMITGLTAYPYSCKPEDDMLAQQLRHYTYLSGDVQIKGHYPKSTYRMLTEDLNLDITNQDLKAIATGTCDYLAFSYYMSVTVGTENDVAQVEGNTIKGKSNPYLKQSDWGWQIDPLGLRILCQDLYNRFQVPLFIVENGLGARDVVNDDKKINDDYRISYHQQHLVQLEKVINVDHIEVMGYLVWGLIDIVSSSTAEMAKRYGFIYVDRDNKGKGTQQRWPKKSFYWYRRVIDSQGKNLFEKEGIDHE</sequence>
<dbReference type="PANTHER" id="PTHR10353:SF122">
    <property type="entry name" value="6-PHOSPHO-BETA-GLUCOSIDASE ASCB-RELATED"/>
    <property type="match status" value="1"/>
</dbReference>
<proteinExistence type="inferred from homology"/>
<dbReference type="Pfam" id="PF00232">
    <property type="entry name" value="Glyco_hydro_1"/>
    <property type="match status" value="1"/>
</dbReference>
<reference evidence="7" key="1">
    <citation type="submission" date="2021-09" db="EMBL/GenBank/DDBJ databases">
        <title>Lactobacillus species from Apis mellifera, Switzerland.</title>
        <authorList>
            <person name="Pfister J."/>
            <person name="Brown A."/>
            <person name="Neumann P."/>
            <person name="Collaud A."/>
            <person name="Retschnig G."/>
            <person name="Perreten V."/>
        </authorList>
    </citation>
    <scope>NUCLEOTIDE SEQUENCE</scope>
    <source>
        <strain evidence="7">IBH002</strain>
    </source>
</reference>
<evidence type="ECO:0000256" key="5">
    <source>
        <dbReference type="RuleBase" id="RU003690"/>
    </source>
</evidence>
<dbReference type="PANTHER" id="PTHR10353">
    <property type="entry name" value="GLYCOSYL HYDROLASE"/>
    <property type="match status" value="1"/>
</dbReference>
<dbReference type="PROSITE" id="PS00572">
    <property type="entry name" value="GLYCOSYL_HYDROL_F1_1"/>
    <property type="match status" value="1"/>
</dbReference>
<evidence type="ECO:0000256" key="1">
    <source>
        <dbReference type="ARBA" id="ARBA00010838"/>
    </source>
</evidence>
<dbReference type="GO" id="GO:0005829">
    <property type="term" value="C:cytosol"/>
    <property type="evidence" value="ECO:0007669"/>
    <property type="project" value="TreeGrafter"/>
</dbReference>